<dbReference type="KEGG" id="ahel:Q31a_20170"/>
<gene>
    <name evidence="1" type="ORF">Q31a_20170</name>
</gene>
<sequence>MDHTHIVEGTHEIVASGVEITSKVDLGDSTINLYAQGCGVGTGTGNIELNANGKVAAYAGEATFQLACSVDGISSAILDGGPLGSVVLANSLPVGTAQTIELSAMSQSIEISNGNVPGATQLIKLDAESQSIEISAGGLPVSPTIKMSPMGIKLSAGPTSFIEITPEGVTISGLMVSVKGEAQTEISGAMVNLEAEGIAAIKGALVQIQ</sequence>
<accession>A0A518G549</accession>
<dbReference type="AlphaFoldDB" id="A0A518G549"/>
<protein>
    <submittedName>
        <fullName evidence="1">Uncharacterized protein</fullName>
    </submittedName>
</protein>
<dbReference type="Proteomes" id="UP000318017">
    <property type="component" value="Chromosome"/>
</dbReference>
<evidence type="ECO:0000313" key="2">
    <source>
        <dbReference type="Proteomes" id="UP000318017"/>
    </source>
</evidence>
<organism evidence="1 2">
    <name type="scientific">Aureliella helgolandensis</name>
    <dbReference type="NCBI Taxonomy" id="2527968"/>
    <lineage>
        <taxon>Bacteria</taxon>
        <taxon>Pseudomonadati</taxon>
        <taxon>Planctomycetota</taxon>
        <taxon>Planctomycetia</taxon>
        <taxon>Pirellulales</taxon>
        <taxon>Pirellulaceae</taxon>
        <taxon>Aureliella</taxon>
    </lineage>
</organism>
<dbReference type="RefSeq" id="WP_145076831.1">
    <property type="nucleotide sequence ID" value="NZ_CP036298.1"/>
</dbReference>
<reference evidence="1 2" key="1">
    <citation type="submission" date="2019-02" db="EMBL/GenBank/DDBJ databases">
        <title>Deep-cultivation of Planctomycetes and their phenomic and genomic characterization uncovers novel biology.</title>
        <authorList>
            <person name="Wiegand S."/>
            <person name="Jogler M."/>
            <person name="Boedeker C."/>
            <person name="Pinto D."/>
            <person name="Vollmers J."/>
            <person name="Rivas-Marin E."/>
            <person name="Kohn T."/>
            <person name="Peeters S.H."/>
            <person name="Heuer A."/>
            <person name="Rast P."/>
            <person name="Oberbeckmann S."/>
            <person name="Bunk B."/>
            <person name="Jeske O."/>
            <person name="Meyerdierks A."/>
            <person name="Storesund J.E."/>
            <person name="Kallscheuer N."/>
            <person name="Luecker S."/>
            <person name="Lage O.M."/>
            <person name="Pohl T."/>
            <person name="Merkel B.J."/>
            <person name="Hornburger P."/>
            <person name="Mueller R.-W."/>
            <person name="Bruemmer F."/>
            <person name="Labrenz M."/>
            <person name="Spormann A.M."/>
            <person name="Op den Camp H."/>
            <person name="Overmann J."/>
            <person name="Amann R."/>
            <person name="Jetten M.S.M."/>
            <person name="Mascher T."/>
            <person name="Medema M.H."/>
            <person name="Devos D.P."/>
            <person name="Kaster A.-K."/>
            <person name="Ovreas L."/>
            <person name="Rohde M."/>
            <person name="Galperin M.Y."/>
            <person name="Jogler C."/>
        </authorList>
    </citation>
    <scope>NUCLEOTIDE SEQUENCE [LARGE SCALE GENOMIC DNA]</scope>
    <source>
        <strain evidence="1 2">Q31a</strain>
    </source>
</reference>
<dbReference type="EMBL" id="CP036298">
    <property type="protein sequence ID" value="QDV23712.1"/>
    <property type="molecule type" value="Genomic_DNA"/>
</dbReference>
<evidence type="ECO:0000313" key="1">
    <source>
        <dbReference type="EMBL" id="QDV23712.1"/>
    </source>
</evidence>
<keyword evidence="2" id="KW-1185">Reference proteome</keyword>
<proteinExistence type="predicted"/>
<name>A0A518G549_9BACT</name>